<dbReference type="InterPro" id="IPR012337">
    <property type="entry name" value="RNaseH-like_sf"/>
</dbReference>
<protein>
    <recommendedName>
        <fullName evidence="4">3'-5' exonuclease domain-containing protein</fullName>
    </recommendedName>
</protein>
<accession>A0ABD3M9G4</accession>
<evidence type="ECO:0000259" key="4">
    <source>
        <dbReference type="Pfam" id="PF01612"/>
    </source>
</evidence>
<dbReference type="GO" id="GO:0008408">
    <property type="term" value="F:3'-5' exonuclease activity"/>
    <property type="evidence" value="ECO:0007669"/>
    <property type="project" value="UniProtKB-ARBA"/>
</dbReference>
<dbReference type="Gene3D" id="3.30.420.10">
    <property type="entry name" value="Ribonuclease H-like superfamily/Ribonuclease H"/>
    <property type="match status" value="1"/>
</dbReference>
<keyword evidence="6" id="KW-1185">Reference proteome</keyword>
<gene>
    <name evidence="5" type="ORF">ACHAWU_001752</name>
</gene>
<evidence type="ECO:0000256" key="3">
    <source>
        <dbReference type="SAM" id="MobiDB-lite"/>
    </source>
</evidence>
<sequence length="1353" mass="154367">MTSTLSVTSRRQRHETQQQIEEQTKKGLATKRFKRQQKEAAEIANKKKADRESRQNFFLVRSKQTKVGAQDPANCCIGIGCNLSQDAMPVDTNISIGDESNVTISVSDDNLYHLVKHPPVVDISPSDIYPTLDYIEDEDNGRNESDDDPGEVYGVQQKFIKAIQKRIQREVSGACQEEEKWLSNQLVENDWWTRKAQIRRTVKKLKLELLYLAYYREVYVWLPDVRWASIPNTFMPCCPNCKSNHEVGPHSFRDNHFGRVVVGLSKTYYIVSRRYICHTCQRTAKKAKNCAEDLMKKSGATVDTVVVPQYTFMGWDKRILPLFESDRGDYYFPAVLTWKAGVDKEVVNMMRPLFNDGMRPEALSKLLLELHSKQFTRLCIQHEHEIAERKKIHCNREFSPLGDFGDKWKYRGLVPTGKFLAHIYKVFHSSIGEYLDMEVKKCGADFLHWDVSYKEAKHLSRYHGKAVFKGLVTAMNELGEVRIQFHVYSDSHDQMKSALEAFRGTTTSLGLPDVCIFFTDNPAGDKQFYTRMLPSLQRQQGLLDDLCQSNTANPMNVDVDTSLPTYPYENLLVRESCKSDDIDDLVRALKENIKGKNIGLDAEWNRTVNARGMQIGNSKVHIIQVAYRNSSDQIVVLLLKVGGLTRLPQRLEHLIANQDVDIFGANVSADLTKIARDFHVVEMKKVDQKTRQNVHNLGLFARKRDVVQDGSASLELIVKSVLNIALYKTLQCSDWGGTLSPEQKQYAAIDAAASLEVGEKLLELPDLTCRLQQEEVSPGKLVDLVPRNGSTACMATRSATATITSSGTCTCPPGMVYGKKKFKQMRAGEGSCVIALGKIYSPALIVPSYMWAETKTPVTLEEFPDQAEILVPISMIKEHVAMDTIRPTPIETHDRAGRSRLALTDNSVKKRQSSPVSQQFDETQCGTGDDCEDDVDDEYSSCFDEDGEERLDGMASELTAEDIERLQKAVFDAETTRTGKPILACKQLSHPPDPECVENKFSSVLGDIFHAMDRARVPIRHEAKKGYFVALRDAFFVWNPNKLKELERRMKERGYSDDKIKQQQYFNPKLFRGCIDRHAPPPAILYWRVRAVFATYGTIIDSKTKAPLFNDRAWKKADNLLKEILEGYYSDPPGITLYNKRLNSDGTVMKNEYSMEMIECARGTNRTEAYHKNIINTFGTWSTGVEMSDCLLREKRHRHNQNVSENRRSGFPRIGHYDTWLIEKLMKLVMRNHGWRMYPGLCNTSEYKFTDESFDTIALHTKGLNDAIKNRYVELDKAKIKLTRDQRYLCLVMGTLLPFLPFSGEKEYHAYAHFITSNNPKDDDDAAILWCKFVDGVDIFPKLPSHMRIHREQ</sequence>
<feature type="compositionally biased region" description="Polar residues" evidence="3">
    <location>
        <begin position="913"/>
        <end position="926"/>
    </location>
</feature>
<dbReference type="SUPFAM" id="SSF53098">
    <property type="entry name" value="Ribonuclease H-like"/>
    <property type="match status" value="1"/>
</dbReference>
<dbReference type="Pfam" id="PF01612">
    <property type="entry name" value="DNA_pol_A_exo1"/>
    <property type="match status" value="1"/>
</dbReference>
<keyword evidence="2" id="KW-0378">Hydrolase</keyword>
<comment type="caution">
    <text evidence="5">The sequence shown here is derived from an EMBL/GenBank/DDBJ whole genome shotgun (WGS) entry which is preliminary data.</text>
</comment>
<feature type="region of interest" description="Disordered" evidence="3">
    <location>
        <begin position="1"/>
        <end position="48"/>
    </location>
</feature>
<dbReference type="InterPro" id="IPR051132">
    <property type="entry name" value="3-5_Exonuclease_domain"/>
</dbReference>
<feature type="compositionally biased region" description="Basic and acidic residues" evidence="3">
    <location>
        <begin position="36"/>
        <end position="48"/>
    </location>
</feature>
<evidence type="ECO:0000256" key="1">
    <source>
        <dbReference type="ARBA" id="ARBA00022722"/>
    </source>
</evidence>
<dbReference type="PANTHER" id="PTHR13620">
    <property type="entry name" value="3-5 EXONUCLEASE"/>
    <property type="match status" value="1"/>
</dbReference>
<dbReference type="EMBL" id="JALLBG020000190">
    <property type="protein sequence ID" value="KAL3760242.1"/>
    <property type="molecule type" value="Genomic_DNA"/>
</dbReference>
<dbReference type="InterPro" id="IPR036397">
    <property type="entry name" value="RNaseH_sf"/>
</dbReference>
<evidence type="ECO:0000313" key="5">
    <source>
        <dbReference type="EMBL" id="KAL3760242.1"/>
    </source>
</evidence>
<proteinExistence type="predicted"/>
<feature type="domain" description="3'-5' exonuclease" evidence="4">
    <location>
        <begin position="581"/>
        <end position="762"/>
    </location>
</feature>
<feature type="region of interest" description="Disordered" evidence="3">
    <location>
        <begin position="905"/>
        <end position="931"/>
    </location>
</feature>
<name>A0ABD3M9G4_9STRA</name>
<evidence type="ECO:0000256" key="2">
    <source>
        <dbReference type="ARBA" id="ARBA00022801"/>
    </source>
</evidence>
<reference evidence="5 6" key="1">
    <citation type="submission" date="2024-10" db="EMBL/GenBank/DDBJ databases">
        <title>Updated reference genomes for cyclostephanoid diatoms.</title>
        <authorList>
            <person name="Roberts W.R."/>
            <person name="Alverson A.J."/>
        </authorList>
    </citation>
    <scope>NUCLEOTIDE SEQUENCE [LARGE SCALE GENOMIC DNA]</scope>
    <source>
        <strain evidence="5 6">AJA232-27</strain>
    </source>
</reference>
<dbReference type="InterPro" id="IPR002562">
    <property type="entry name" value="3'-5'_exonuclease_dom"/>
</dbReference>
<dbReference type="Proteomes" id="UP001530293">
    <property type="component" value="Unassembled WGS sequence"/>
</dbReference>
<keyword evidence="1" id="KW-0540">Nuclease</keyword>
<dbReference type="PANTHER" id="PTHR13620:SF104">
    <property type="entry name" value="EXONUCLEASE 3'-5' DOMAIN-CONTAINING PROTEIN 2"/>
    <property type="match status" value="1"/>
</dbReference>
<evidence type="ECO:0000313" key="6">
    <source>
        <dbReference type="Proteomes" id="UP001530293"/>
    </source>
</evidence>
<organism evidence="5 6">
    <name type="scientific">Discostella pseudostelligera</name>
    <dbReference type="NCBI Taxonomy" id="259834"/>
    <lineage>
        <taxon>Eukaryota</taxon>
        <taxon>Sar</taxon>
        <taxon>Stramenopiles</taxon>
        <taxon>Ochrophyta</taxon>
        <taxon>Bacillariophyta</taxon>
        <taxon>Coscinodiscophyceae</taxon>
        <taxon>Thalassiosirophycidae</taxon>
        <taxon>Stephanodiscales</taxon>
        <taxon>Stephanodiscaceae</taxon>
        <taxon>Discostella</taxon>
    </lineage>
</organism>